<sequence length="99" mass="10607">ARAHRARSAGCLAGVVEVPRAVTAVLGQDVVLPCRYRARDEDREKVVQVTWLKRGAGGGSDEVVVLNREHGEHVQAPYAGRVLRGAQGALEDGAIVLRN</sequence>
<evidence type="ECO:0000313" key="2">
    <source>
        <dbReference type="EMBL" id="NXY00472.1"/>
    </source>
</evidence>
<dbReference type="EMBL" id="WBNK01006144">
    <property type="protein sequence ID" value="NXY00472.1"/>
    <property type="molecule type" value="Genomic_DNA"/>
</dbReference>
<dbReference type="Proteomes" id="UP000632886">
    <property type="component" value="Unassembled WGS sequence"/>
</dbReference>
<reference evidence="2 3" key="1">
    <citation type="submission" date="2020-02" db="EMBL/GenBank/DDBJ databases">
        <title>Bird 10,000 Genomes (B10K) Project - Family phase.</title>
        <authorList>
            <person name="Zhang G."/>
        </authorList>
    </citation>
    <scope>NUCLEOTIDE SEQUENCE [LARGE SCALE GENOMIC DNA]</scope>
    <source>
        <strain evidence="2">B10K-DU-017-21</strain>
    </source>
</reference>
<evidence type="ECO:0000313" key="3">
    <source>
        <dbReference type="Proteomes" id="UP000632886"/>
    </source>
</evidence>
<dbReference type="AlphaFoldDB" id="A0A852M6A9"/>
<dbReference type="InterPro" id="IPR036179">
    <property type="entry name" value="Ig-like_dom_sf"/>
</dbReference>
<dbReference type="Pfam" id="PF07686">
    <property type="entry name" value="V-set"/>
    <property type="match status" value="1"/>
</dbReference>
<evidence type="ECO:0000259" key="1">
    <source>
        <dbReference type="Pfam" id="PF07686"/>
    </source>
</evidence>
<comment type="caution">
    <text evidence="2">The sequence shown here is derived from an EMBL/GenBank/DDBJ whole genome shotgun (WGS) entry which is preliminary data.</text>
</comment>
<dbReference type="InterPro" id="IPR013106">
    <property type="entry name" value="Ig_V-set"/>
</dbReference>
<dbReference type="SUPFAM" id="SSF48726">
    <property type="entry name" value="Immunoglobulin"/>
    <property type="match status" value="1"/>
</dbReference>
<dbReference type="InterPro" id="IPR013783">
    <property type="entry name" value="Ig-like_fold"/>
</dbReference>
<keyword evidence="3" id="KW-1185">Reference proteome</keyword>
<proteinExistence type="predicted"/>
<dbReference type="Gene3D" id="2.60.40.10">
    <property type="entry name" value="Immunoglobulins"/>
    <property type="match status" value="1"/>
</dbReference>
<gene>
    <name evidence="2" type="primary">Nectin4</name>
    <name evidence="2" type="ORF">CENBEN_R14924</name>
</gene>
<accession>A0A852M6A9</accession>
<protein>
    <submittedName>
        <fullName evidence="2">NECT4 protein</fullName>
    </submittedName>
</protein>
<feature type="non-terminal residue" evidence="2">
    <location>
        <position position="1"/>
    </location>
</feature>
<feature type="non-terminal residue" evidence="2">
    <location>
        <position position="99"/>
    </location>
</feature>
<feature type="domain" description="Immunoglobulin V-set" evidence="1">
    <location>
        <begin position="18"/>
        <end position="76"/>
    </location>
</feature>
<name>A0A852M6A9_9AVES</name>
<organism evidence="2 3">
    <name type="scientific">Centropus bengalensis</name>
    <name type="common">lesser coucal</name>
    <dbReference type="NCBI Taxonomy" id="1463675"/>
    <lineage>
        <taxon>Eukaryota</taxon>
        <taxon>Metazoa</taxon>
        <taxon>Chordata</taxon>
        <taxon>Craniata</taxon>
        <taxon>Vertebrata</taxon>
        <taxon>Euteleostomi</taxon>
        <taxon>Archelosauria</taxon>
        <taxon>Archosauria</taxon>
        <taxon>Dinosauria</taxon>
        <taxon>Saurischia</taxon>
        <taxon>Theropoda</taxon>
        <taxon>Coelurosauria</taxon>
        <taxon>Aves</taxon>
        <taxon>Neognathae</taxon>
        <taxon>Neoaves</taxon>
        <taxon>Otidimorphae</taxon>
        <taxon>Cuculiformes</taxon>
        <taxon>Centropidae</taxon>
        <taxon>Centropus</taxon>
    </lineage>
</organism>